<comment type="caution">
    <text evidence="2">The sequence shown here is derived from an EMBL/GenBank/DDBJ whole genome shotgun (WGS) entry which is preliminary data.</text>
</comment>
<feature type="transmembrane region" description="Helical" evidence="1">
    <location>
        <begin position="59"/>
        <end position="81"/>
    </location>
</feature>
<dbReference type="AlphaFoldDB" id="A0A833WMB7"/>
<reference evidence="2" key="1">
    <citation type="submission" date="2020-04" db="EMBL/GenBank/DDBJ databases">
        <title>Hybrid Assembly of Korean Phytophthora infestans isolates.</title>
        <authorList>
            <person name="Prokchorchik M."/>
            <person name="Lee Y."/>
            <person name="Seo J."/>
            <person name="Cho J.-H."/>
            <person name="Park Y.-E."/>
            <person name="Jang D.-C."/>
            <person name="Im J.-S."/>
            <person name="Choi J.-G."/>
            <person name="Park H.-J."/>
            <person name="Lee G.-B."/>
            <person name="Lee Y.-G."/>
            <person name="Hong S.-Y."/>
            <person name="Cho K."/>
            <person name="Sohn K.H."/>
        </authorList>
    </citation>
    <scope>NUCLEOTIDE SEQUENCE</scope>
    <source>
        <strain evidence="2">KR_1_A1</strain>
    </source>
</reference>
<dbReference type="Proteomes" id="UP000602510">
    <property type="component" value="Unassembled WGS sequence"/>
</dbReference>
<evidence type="ECO:0008006" key="4">
    <source>
        <dbReference type="Google" id="ProtNLM"/>
    </source>
</evidence>
<sequence length="137" mass="15780">MYSISYRTAEITEEPQLEALRLKAIAEKVRGIRVWPSTPRELYRICGCFKYQSPGRLQVVIESADGVVLGFVYFFVLRYLVGRRLSGFAEHIKQSRLQFLNKDERLLSCQRPPSHRTCSADDQQYIRSVSMDGTGTK</sequence>
<name>A0A833WMB7_PHYIN</name>
<keyword evidence="3" id="KW-1185">Reference proteome</keyword>
<gene>
    <name evidence="2" type="ORF">GN244_ATG01962</name>
</gene>
<keyword evidence="1" id="KW-1133">Transmembrane helix</keyword>
<accession>A0A833WMB7</accession>
<proteinExistence type="predicted"/>
<evidence type="ECO:0000313" key="2">
    <source>
        <dbReference type="EMBL" id="KAF4045517.1"/>
    </source>
</evidence>
<evidence type="ECO:0000313" key="3">
    <source>
        <dbReference type="Proteomes" id="UP000602510"/>
    </source>
</evidence>
<protein>
    <recommendedName>
        <fullName evidence="4">Transmembrane protein</fullName>
    </recommendedName>
</protein>
<dbReference type="EMBL" id="WSZM01000043">
    <property type="protein sequence ID" value="KAF4045517.1"/>
    <property type="molecule type" value="Genomic_DNA"/>
</dbReference>
<evidence type="ECO:0000256" key="1">
    <source>
        <dbReference type="SAM" id="Phobius"/>
    </source>
</evidence>
<organism evidence="2 3">
    <name type="scientific">Phytophthora infestans</name>
    <name type="common">Potato late blight agent</name>
    <name type="synonym">Botrytis infestans</name>
    <dbReference type="NCBI Taxonomy" id="4787"/>
    <lineage>
        <taxon>Eukaryota</taxon>
        <taxon>Sar</taxon>
        <taxon>Stramenopiles</taxon>
        <taxon>Oomycota</taxon>
        <taxon>Peronosporomycetes</taxon>
        <taxon>Peronosporales</taxon>
        <taxon>Peronosporaceae</taxon>
        <taxon>Phytophthora</taxon>
    </lineage>
</organism>
<keyword evidence="1" id="KW-0472">Membrane</keyword>
<keyword evidence="1" id="KW-0812">Transmembrane</keyword>